<name>A0ACA9MTL7_9GLOM</name>
<evidence type="ECO:0000313" key="2">
    <source>
        <dbReference type="Proteomes" id="UP000789860"/>
    </source>
</evidence>
<proteinExistence type="predicted"/>
<comment type="caution">
    <text evidence="1">The sequence shown here is derived from an EMBL/GenBank/DDBJ whole genome shotgun (WGS) entry which is preliminary data.</text>
</comment>
<sequence>AQPILETGNRTMTSTGRRNRGWGSPSQPRDIPLRGGWDK</sequence>
<gene>
    <name evidence="1" type="ORF">SCALOS_LOCUS7272</name>
</gene>
<keyword evidence="2" id="KW-1185">Reference proteome</keyword>
<reference evidence="1" key="1">
    <citation type="submission" date="2021-06" db="EMBL/GenBank/DDBJ databases">
        <authorList>
            <person name="Kallberg Y."/>
            <person name="Tangrot J."/>
            <person name="Rosling A."/>
        </authorList>
    </citation>
    <scope>NUCLEOTIDE SEQUENCE</scope>
    <source>
        <strain evidence="1">AU212A</strain>
    </source>
</reference>
<dbReference type="EMBL" id="CAJVPM010015843">
    <property type="protein sequence ID" value="CAG8610489.1"/>
    <property type="molecule type" value="Genomic_DNA"/>
</dbReference>
<feature type="non-terminal residue" evidence="1">
    <location>
        <position position="1"/>
    </location>
</feature>
<organism evidence="1 2">
    <name type="scientific">Scutellospora calospora</name>
    <dbReference type="NCBI Taxonomy" id="85575"/>
    <lineage>
        <taxon>Eukaryota</taxon>
        <taxon>Fungi</taxon>
        <taxon>Fungi incertae sedis</taxon>
        <taxon>Mucoromycota</taxon>
        <taxon>Glomeromycotina</taxon>
        <taxon>Glomeromycetes</taxon>
        <taxon>Diversisporales</taxon>
        <taxon>Gigasporaceae</taxon>
        <taxon>Scutellospora</taxon>
    </lineage>
</organism>
<accession>A0ACA9MTL7</accession>
<protein>
    <submittedName>
        <fullName evidence="1">5679_t:CDS:1</fullName>
    </submittedName>
</protein>
<dbReference type="Proteomes" id="UP000789860">
    <property type="component" value="Unassembled WGS sequence"/>
</dbReference>
<evidence type="ECO:0000313" key="1">
    <source>
        <dbReference type="EMBL" id="CAG8610489.1"/>
    </source>
</evidence>